<dbReference type="OrthoDB" id="2590988at2"/>
<name>A0A2T5IX88_9GAMM</name>
<dbReference type="EMBL" id="QAON01000011">
    <property type="protein sequence ID" value="PTQ88578.1"/>
    <property type="molecule type" value="Genomic_DNA"/>
</dbReference>
<protein>
    <submittedName>
        <fullName evidence="1">DNA phosphorothioation-dependent restriction protein DptG</fullName>
    </submittedName>
</protein>
<dbReference type="NCBIfam" id="TIGR03236">
    <property type="entry name" value="dnd_assoc_1"/>
    <property type="match status" value="1"/>
</dbReference>
<dbReference type="InterPro" id="IPR017645">
    <property type="entry name" value="Dnd_assoc_1"/>
</dbReference>
<dbReference type="AlphaFoldDB" id="A0A2T5IX88"/>
<dbReference type="Proteomes" id="UP000244223">
    <property type="component" value="Unassembled WGS sequence"/>
</dbReference>
<organism evidence="1 2">
    <name type="scientific">Agitococcus lubricus</name>
    <dbReference type="NCBI Taxonomy" id="1077255"/>
    <lineage>
        <taxon>Bacteria</taxon>
        <taxon>Pseudomonadati</taxon>
        <taxon>Pseudomonadota</taxon>
        <taxon>Gammaproteobacteria</taxon>
        <taxon>Moraxellales</taxon>
        <taxon>Moraxellaceae</taxon>
        <taxon>Agitococcus</taxon>
    </lineage>
</organism>
<comment type="caution">
    <text evidence="1">The sequence shown here is derived from an EMBL/GenBank/DDBJ whole genome shotgun (WGS) entry which is preliminary data.</text>
</comment>
<evidence type="ECO:0000313" key="2">
    <source>
        <dbReference type="Proteomes" id="UP000244223"/>
    </source>
</evidence>
<evidence type="ECO:0000313" key="1">
    <source>
        <dbReference type="EMBL" id="PTQ88578.1"/>
    </source>
</evidence>
<reference evidence="1 2" key="1">
    <citation type="submission" date="2018-04" db="EMBL/GenBank/DDBJ databases">
        <title>Genomic Encyclopedia of Archaeal and Bacterial Type Strains, Phase II (KMG-II): from individual species to whole genera.</title>
        <authorList>
            <person name="Goeker M."/>
        </authorList>
    </citation>
    <scope>NUCLEOTIDE SEQUENCE [LARGE SCALE GENOMIC DNA]</scope>
    <source>
        <strain evidence="1 2">DSM 5822</strain>
    </source>
</reference>
<gene>
    <name evidence="1" type="ORF">C8N29_111101</name>
</gene>
<accession>A0A2T5IX88</accession>
<sequence>MYPIPEVLSLTSNNKPSSYIPVRNKGNDFAWDIITGLVLSHALRKQIKQYEFDQFRNDCKLLLQSKLIDSPNFWDVINRMYFTEESICKISPLFLLFKVQRQGEKKKDIGAANFRMSDLFSNLMGDLILKDELVQKHNFIEHEILTIFGNKLEKYDVDAAREQAYLPYLSHAFQSDLSFLAIRPQYLLQELTNLLKLYAFAYCSQLSLNIKDWKCEQPVSKPLYFILDTEKASSERTQPQRYGYRLLVDTFEQVFPVLSALENLQFDEYKCPLWQVYQDIINYADQDRLLTDINTYLEIFIVDRIGQTRLEQHQQAASTSEAFQQIIDLAIEQFKVSTSSRHEINGKYTRALKELCSDFIQSRGRSGQVLVLNQDQLMLLTNISIGNKDKLLMNDLMREFERRGFYLDKQSQQALVDFYERMGNVARMSDSGDAVYVRKTI</sequence>
<keyword evidence="2" id="KW-1185">Reference proteome</keyword>
<proteinExistence type="predicted"/>
<dbReference type="RefSeq" id="WP_107866209.1">
    <property type="nucleotide sequence ID" value="NZ_QAON01000011.1"/>
</dbReference>